<evidence type="ECO:0000256" key="16">
    <source>
        <dbReference type="SAM" id="Coils"/>
    </source>
</evidence>
<reference evidence="22 23" key="1">
    <citation type="submission" date="2020-07" db="EMBL/GenBank/DDBJ databases">
        <title>Endozoicomonas sp. nov., isolated from sediment.</title>
        <authorList>
            <person name="Gu T."/>
        </authorList>
    </citation>
    <scope>NUCLEOTIDE SEQUENCE [LARGE SCALE GENOMIC DNA]</scope>
    <source>
        <strain evidence="22 23">SM1973</strain>
    </source>
</reference>
<evidence type="ECO:0000256" key="5">
    <source>
        <dbReference type="ARBA" id="ARBA00022553"/>
    </source>
</evidence>
<dbReference type="SUPFAM" id="SSF158472">
    <property type="entry name" value="HAMP domain-like"/>
    <property type="match status" value="1"/>
</dbReference>
<dbReference type="Pfam" id="PF09984">
    <property type="entry name" value="sCache_4"/>
    <property type="match status" value="1"/>
</dbReference>
<evidence type="ECO:0000256" key="14">
    <source>
        <dbReference type="PROSITE-ProRule" id="PRU00110"/>
    </source>
</evidence>
<dbReference type="PROSITE" id="PS50109">
    <property type="entry name" value="HIS_KIN"/>
    <property type="match status" value="1"/>
</dbReference>
<dbReference type="CDD" id="cd00088">
    <property type="entry name" value="HPT"/>
    <property type="match status" value="1"/>
</dbReference>
<dbReference type="InterPro" id="IPR003660">
    <property type="entry name" value="HAMP_dom"/>
</dbReference>
<keyword evidence="12" id="KW-0902">Two-component regulatory system</keyword>
<dbReference type="Pfam" id="PF00672">
    <property type="entry name" value="HAMP"/>
    <property type="match status" value="1"/>
</dbReference>
<evidence type="ECO:0000256" key="13">
    <source>
        <dbReference type="ARBA" id="ARBA00023136"/>
    </source>
</evidence>
<dbReference type="InterPro" id="IPR036890">
    <property type="entry name" value="HATPase_C_sf"/>
</dbReference>
<keyword evidence="9" id="KW-0418">Kinase</keyword>
<evidence type="ECO:0000259" key="21">
    <source>
        <dbReference type="PROSITE" id="PS50894"/>
    </source>
</evidence>
<dbReference type="Gene3D" id="3.30.565.10">
    <property type="entry name" value="Histidine kinase-like ATPase, C-terminal domain"/>
    <property type="match status" value="1"/>
</dbReference>
<dbReference type="Proteomes" id="UP000569732">
    <property type="component" value="Unassembled WGS sequence"/>
</dbReference>
<evidence type="ECO:0000256" key="7">
    <source>
        <dbReference type="ARBA" id="ARBA00022692"/>
    </source>
</evidence>
<dbReference type="CDD" id="cd06225">
    <property type="entry name" value="HAMP"/>
    <property type="match status" value="1"/>
</dbReference>
<dbReference type="FunFam" id="3.30.565.10:FF:000010">
    <property type="entry name" value="Sensor histidine kinase RcsC"/>
    <property type="match status" value="1"/>
</dbReference>
<evidence type="ECO:0000256" key="4">
    <source>
        <dbReference type="ARBA" id="ARBA00022475"/>
    </source>
</evidence>
<dbReference type="InterPro" id="IPR011006">
    <property type="entry name" value="CheY-like_superfamily"/>
</dbReference>
<protein>
    <recommendedName>
        <fullName evidence="3">histidine kinase</fullName>
        <ecNumber evidence="3">2.7.13.3</ecNumber>
    </recommendedName>
</protein>
<dbReference type="SUPFAM" id="SSF52172">
    <property type="entry name" value="CheY-like"/>
    <property type="match status" value="2"/>
</dbReference>
<evidence type="ECO:0000256" key="17">
    <source>
        <dbReference type="SAM" id="Phobius"/>
    </source>
</evidence>
<keyword evidence="13 17" id="KW-0472">Membrane</keyword>
<dbReference type="Pfam" id="PF01627">
    <property type="entry name" value="Hpt"/>
    <property type="match status" value="1"/>
</dbReference>
<dbReference type="CDD" id="cd00082">
    <property type="entry name" value="HisKA"/>
    <property type="match status" value="1"/>
</dbReference>
<dbReference type="InterPro" id="IPR001789">
    <property type="entry name" value="Sig_transdc_resp-reg_receiver"/>
</dbReference>
<dbReference type="CDD" id="cd17546">
    <property type="entry name" value="REC_hyHK_CKI1_RcsC-like"/>
    <property type="match status" value="1"/>
</dbReference>
<keyword evidence="6" id="KW-0808">Transferase</keyword>
<dbReference type="PROSITE" id="PS50894">
    <property type="entry name" value="HPT"/>
    <property type="match status" value="1"/>
</dbReference>
<proteinExistence type="predicted"/>
<dbReference type="SUPFAM" id="SSF47384">
    <property type="entry name" value="Homodimeric domain of signal transducing histidine kinase"/>
    <property type="match status" value="1"/>
</dbReference>
<keyword evidence="10" id="KW-0067">ATP-binding</keyword>
<feature type="domain" description="HAMP" evidence="20">
    <location>
        <begin position="198"/>
        <end position="250"/>
    </location>
</feature>
<feature type="domain" description="HPt" evidence="21">
    <location>
        <begin position="838"/>
        <end position="933"/>
    </location>
</feature>
<dbReference type="GO" id="GO:0005524">
    <property type="term" value="F:ATP binding"/>
    <property type="evidence" value="ECO:0007669"/>
    <property type="project" value="UniProtKB-KW"/>
</dbReference>
<evidence type="ECO:0000313" key="22">
    <source>
        <dbReference type="EMBL" id="NYZ65282.1"/>
    </source>
</evidence>
<evidence type="ECO:0000256" key="12">
    <source>
        <dbReference type="ARBA" id="ARBA00023012"/>
    </source>
</evidence>
<dbReference type="Pfam" id="PF02518">
    <property type="entry name" value="HATPase_c"/>
    <property type="match status" value="1"/>
</dbReference>
<accession>A0A853I1H3</accession>
<dbReference type="RefSeq" id="WP_180567313.1">
    <property type="nucleotide sequence ID" value="NZ_JACCKB010000004.1"/>
</dbReference>
<feature type="domain" description="Histidine kinase" evidence="18">
    <location>
        <begin position="297"/>
        <end position="518"/>
    </location>
</feature>
<dbReference type="InterPro" id="IPR036641">
    <property type="entry name" value="HPT_dom_sf"/>
</dbReference>
<evidence type="ECO:0000256" key="11">
    <source>
        <dbReference type="ARBA" id="ARBA00022989"/>
    </source>
</evidence>
<gene>
    <name evidence="22" type="ORF">H0A36_04620</name>
</gene>
<feature type="coiled-coil region" evidence="16">
    <location>
        <begin position="901"/>
        <end position="928"/>
    </location>
</feature>
<dbReference type="SMART" id="SM00304">
    <property type="entry name" value="HAMP"/>
    <property type="match status" value="1"/>
</dbReference>
<dbReference type="SUPFAM" id="SSF55874">
    <property type="entry name" value="ATPase domain of HSP90 chaperone/DNA topoisomerase II/histidine kinase"/>
    <property type="match status" value="1"/>
</dbReference>
<dbReference type="SMART" id="SM00448">
    <property type="entry name" value="REC"/>
    <property type="match status" value="1"/>
</dbReference>
<keyword evidence="23" id="KW-1185">Reference proteome</keyword>
<dbReference type="PROSITE" id="PS50885">
    <property type="entry name" value="HAMP"/>
    <property type="match status" value="1"/>
</dbReference>
<dbReference type="PROSITE" id="PS50110">
    <property type="entry name" value="RESPONSE_REGULATORY"/>
    <property type="match status" value="1"/>
</dbReference>
<dbReference type="Pfam" id="PF00512">
    <property type="entry name" value="HisKA"/>
    <property type="match status" value="1"/>
</dbReference>
<evidence type="ECO:0000259" key="19">
    <source>
        <dbReference type="PROSITE" id="PS50110"/>
    </source>
</evidence>
<dbReference type="SMART" id="SM00387">
    <property type="entry name" value="HATPase_c"/>
    <property type="match status" value="1"/>
</dbReference>
<dbReference type="GO" id="GO:0005886">
    <property type="term" value="C:plasma membrane"/>
    <property type="evidence" value="ECO:0007669"/>
    <property type="project" value="UniProtKB-SubCell"/>
</dbReference>
<dbReference type="InterPro" id="IPR004358">
    <property type="entry name" value="Sig_transdc_His_kin-like_C"/>
</dbReference>
<keyword evidence="7 17" id="KW-0812">Transmembrane</keyword>
<keyword evidence="16" id="KW-0175">Coiled coil</keyword>
<dbReference type="Gene3D" id="6.10.340.10">
    <property type="match status" value="1"/>
</dbReference>
<dbReference type="Gene3D" id="1.20.120.160">
    <property type="entry name" value="HPT domain"/>
    <property type="match status" value="1"/>
</dbReference>
<dbReference type="PANTHER" id="PTHR45339:SF5">
    <property type="entry name" value="HISTIDINE KINASE"/>
    <property type="match status" value="1"/>
</dbReference>
<dbReference type="EC" id="2.7.13.3" evidence="3"/>
<evidence type="ECO:0000256" key="9">
    <source>
        <dbReference type="ARBA" id="ARBA00022777"/>
    </source>
</evidence>
<evidence type="ECO:0000313" key="23">
    <source>
        <dbReference type="Proteomes" id="UP000569732"/>
    </source>
</evidence>
<evidence type="ECO:0000256" key="10">
    <source>
        <dbReference type="ARBA" id="ARBA00022840"/>
    </source>
</evidence>
<evidence type="ECO:0000256" key="8">
    <source>
        <dbReference type="ARBA" id="ARBA00022741"/>
    </source>
</evidence>
<dbReference type="Pfam" id="PF00072">
    <property type="entry name" value="Response_reg"/>
    <property type="match status" value="1"/>
</dbReference>
<comment type="caution">
    <text evidence="22">The sequence shown here is derived from an EMBL/GenBank/DDBJ whole genome shotgun (WGS) entry which is preliminary data.</text>
</comment>
<keyword evidence="8" id="KW-0547">Nucleotide-binding</keyword>
<keyword evidence="11 17" id="KW-1133">Transmembrane helix</keyword>
<feature type="modified residue" description="Phosphohistidine" evidence="14">
    <location>
        <position position="877"/>
    </location>
</feature>
<comment type="subcellular location">
    <subcellularLocation>
        <location evidence="2">Cell membrane</location>
        <topology evidence="2">Multi-pass membrane protein</topology>
    </subcellularLocation>
</comment>
<evidence type="ECO:0000256" key="6">
    <source>
        <dbReference type="ARBA" id="ARBA00022679"/>
    </source>
</evidence>
<sequence length="940" mass="105192">MLKQQGIKSRVLALALIPTISISLILGTFFTLARINDLDALLLERSQTTIQQLIPITEHTLSLDNLSLIQEIASSALEKNDVRSVSLFSHTKVALAHAGPKIQFKDSQENYFLTRPFHTLNKQSLLISTPIYAKPTLSPVNTETALSSGGEKVLLGWLMAEFSRSNTEIKKYQTILASGLLILSGVLINLFLALKMGQNITGPLMKIISAVNHMREGNLDTRINTNTGGELRALETGINAMVASLQRGQLEMQQNIEQSTKDLQETLETIEIQNIELDMARKEALEASRIKSEFLANMSHEIRTPLNGIIGFTNLLLRSKLNDRQFEYLSTIQKSSEGLLSIINDVLDFSKIEAGKLELESIPINLRESVEEVLTILAPSAHDKSLELIPLIYSDTPIHLMGDPLRLKQILTNLVSNAIKFTNDGSIVVRAMLEDEKNNLVTIKISVTDTGIGLSNKQQKELFKAFSQADTSTTRNIGGTGLGLVISKRLAQQMSGEVGVESELGKGSTFWFTLTVPKANEPTLKEHFPAFSNTHVLVMEHHDLARQAIVHLLSEYDLNVDSCANQSCLEEKTQEAKAQGKTYDALVVSHHPAYLDLEKIRSLIKAANKNKQYLVILAHTNKEEAINNILDQHNNALCIVKPLCHNRLYRALSYLLLEKSKLPQGSQSNIARRINQAITRQPHILAVDDNPANLRLVTALLEDLGAKVTAVDSGTKAIIKTKQYHFDLIFMDVQMPHMDGLETTRRVRERELSERRIPIIALTAHALAEEKKQLLLAGMDDYMTKPINENQLQHIIKKWTGLHVAPIKGTDYLNDTSHAEPETKVVDLTEGIKLAGGKEDLANDMLSMLFENLKNEQEQIRALYRNKQWPRLLEVVHKLHGATRYCGVPLLRSACNNMETILKASEKNKEERRKVAGAMEELIEQIEQLLDWQRRHEGTE</sequence>
<feature type="modified residue" description="4-aspartylphosphate" evidence="15">
    <location>
        <position position="732"/>
    </location>
</feature>
<dbReference type="PRINTS" id="PR00344">
    <property type="entry name" value="BCTRLSENSOR"/>
</dbReference>
<dbReference type="AlphaFoldDB" id="A0A853I1H3"/>
<dbReference type="InterPro" id="IPR036097">
    <property type="entry name" value="HisK_dim/P_sf"/>
</dbReference>
<dbReference type="Gene3D" id="3.40.50.2300">
    <property type="match status" value="1"/>
</dbReference>
<feature type="transmembrane region" description="Helical" evidence="17">
    <location>
        <begin position="174"/>
        <end position="194"/>
    </location>
</feature>
<dbReference type="GO" id="GO:0000155">
    <property type="term" value="F:phosphorelay sensor kinase activity"/>
    <property type="evidence" value="ECO:0007669"/>
    <property type="project" value="InterPro"/>
</dbReference>
<dbReference type="InterPro" id="IPR008207">
    <property type="entry name" value="Sig_transdc_His_kin_Hpt_dom"/>
</dbReference>
<dbReference type="CDD" id="cd16922">
    <property type="entry name" value="HATPase_EvgS-ArcB-TorS-like"/>
    <property type="match status" value="1"/>
</dbReference>
<dbReference type="SMART" id="SM00388">
    <property type="entry name" value="HisKA"/>
    <property type="match status" value="1"/>
</dbReference>
<dbReference type="InterPro" id="IPR005467">
    <property type="entry name" value="His_kinase_dom"/>
</dbReference>
<feature type="coiled-coil region" evidence="16">
    <location>
        <begin position="253"/>
        <end position="283"/>
    </location>
</feature>
<organism evidence="22 23">
    <name type="scientific">Spartinivicinus marinus</name>
    <dbReference type="NCBI Taxonomy" id="2994442"/>
    <lineage>
        <taxon>Bacteria</taxon>
        <taxon>Pseudomonadati</taxon>
        <taxon>Pseudomonadota</taxon>
        <taxon>Gammaproteobacteria</taxon>
        <taxon>Oceanospirillales</taxon>
        <taxon>Zooshikellaceae</taxon>
        <taxon>Spartinivicinus</taxon>
    </lineage>
</organism>
<dbReference type="InterPro" id="IPR003594">
    <property type="entry name" value="HATPase_dom"/>
</dbReference>
<name>A0A853I1H3_9GAMM</name>
<evidence type="ECO:0000259" key="18">
    <source>
        <dbReference type="PROSITE" id="PS50109"/>
    </source>
</evidence>
<evidence type="ECO:0000256" key="15">
    <source>
        <dbReference type="PROSITE-ProRule" id="PRU00169"/>
    </source>
</evidence>
<evidence type="ECO:0000256" key="1">
    <source>
        <dbReference type="ARBA" id="ARBA00000085"/>
    </source>
</evidence>
<dbReference type="InterPro" id="IPR019247">
    <property type="entry name" value="Histidine_kinase_BarA_N"/>
</dbReference>
<dbReference type="SUPFAM" id="SSF47226">
    <property type="entry name" value="Histidine-containing phosphotransfer domain, HPT domain"/>
    <property type="match status" value="1"/>
</dbReference>
<dbReference type="Gene3D" id="1.10.287.130">
    <property type="match status" value="1"/>
</dbReference>
<keyword evidence="5 15" id="KW-0597">Phosphoprotein</keyword>
<dbReference type="PANTHER" id="PTHR45339">
    <property type="entry name" value="HYBRID SIGNAL TRANSDUCTION HISTIDINE KINASE J"/>
    <property type="match status" value="1"/>
</dbReference>
<evidence type="ECO:0000256" key="3">
    <source>
        <dbReference type="ARBA" id="ARBA00012438"/>
    </source>
</evidence>
<comment type="catalytic activity">
    <reaction evidence="1">
        <text>ATP + protein L-histidine = ADP + protein N-phospho-L-histidine.</text>
        <dbReference type="EC" id="2.7.13.3"/>
    </reaction>
</comment>
<dbReference type="InterPro" id="IPR003661">
    <property type="entry name" value="HisK_dim/P_dom"/>
</dbReference>
<dbReference type="FunFam" id="1.10.287.130:FF:000003">
    <property type="entry name" value="Histidine kinase"/>
    <property type="match status" value="1"/>
</dbReference>
<keyword evidence="4" id="KW-1003">Cell membrane</keyword>
<feature type="domain" description="Response regulatory" evidence="19">
    <location>
        <begin position="683"/>
        <end position="800"/>
    </location>
</feature>
<dbReference type="EMBL" id="JACCKB010000004">
    <property type="protein sequence ID" value="NYZ65282.1"/>
    <property type="molecule type" value="Genomic_DNA"/>
</dbReference>
<evidence type="ECO:0000259" key="20">
    <source>
        <dbReference type="PROSITE" id="PS50885"/>
    </source>
</evidence>
<dbReference type="SMART" id="SM00073">
    <property type="entry name" value="HPT"/>
    <property type="match status" value="1"/>
</dbReference>
<feature type="transmembrane region" description="Helical" evidence="17">
    <location>
        <begin position="12"/>
        <end position="33"/>
    </location>
</feature>
<evidence type="ECO:0000256" key="2">
    <source>
        <dbReference type="ARBA" id="ARBA00004651"/>
    </source>
</evidence>